<evidence type="ECO:0000313" key="4">
    <source>
        <dbReference type="EMBL" id="OGF65030.1"/>
    </source>
</evidence>
<dbReference type="InterPro" id="IPR001732">
    <property type="entry name" value="UDP-Glc/GDP-Man_DH_N"/>
</dbReference>
<evidence type="ECO:0000313" key="5">
    <source>
        <dbReference type="Proteomes" id="UP000177451"/>
    </source>
</evidence>
<dbReference type="InterPro" id="IPR008927">
    <property type="entry name" value="6-PGluconate_DH-like_C_sf"/>
</dbReference>
<dbReference type="SUPFAM" id="SSF48179">
    <property type="entry name" value="6-phosphogluconate dehydrogenase C-terminal domain-like"/>
    <property type="match status" value="1"/>
</dbReference>
<dbReference type="GO" id="GO:0016616">
    <property type="term" value="F:oxidoreductase activity, acting on the CH-OH group of donors, NAD or NADP as acceptor"/>
    <property type="evidence" value="ECO:0007669"/>
    <property type="project" value="InterPro"/>
</dbReference>
<dbReference type="Pfam" id="PF00984">
    <property type="entry name" value="UDPG_MGDP_dh"/>
    <property type="match status" value="1"/>
</dbReference>
<evidence type="ECO:0000259" key="2">
    <source>
        <dbReference type="Pfam" id="PF00984"/>
    </source>
</evidence>
<dbReference type="PANTHER" id="PTHR43750:SF3">
    <property type="entry name" value="UDP-GLUCOSE 6-DEHYDROGENASE TUAD"/>
    <property type="match status" value="1"/>
</dbReference>
<evidence type="ECO:0000259" key="3">
    <source>
        <dbReference type="Pfam" id="PF03721"/>
    </source>
</evidence>
<dbReference type="PANTHER" id="PTHR43750">
    <property type="entry name" value="UDP-GLUCOSE 6-DEHYDROGENASE TUAD"/>
    <property type="match status" value="1"/>
</dbReference>
<dbReference type="InterPro" id="IPR014026">
    <property type="entry name" value="UDP-Glc/GDP-Man_DH_dimer"/>
</dbReference>
<dbReference type="SUPFAM" id="SSF51735">
    <property type="entry name" value="NAD(P)-binding Rossmann-fold domains"/>
    <property type="match status" value="1"/>
</dbReference>
<comment type="similarity">
    <text evidence="1">Belongs to the UDP-glucose/GDP-mannose dehydrogenase family.</text>
</comment>
<proteinExistence type="inferred from homology"/>
<comment type="caution">
    <text evidence="4">The sequence shown here is derived from an EMBL/GenBank/DDBJ whole genome shotgun (WGS) entry which is preliminary data.</text>
</comment>
<dbReference type="Gene3D" id="1.20.5.100">
    <property type="entry name" value="Cytochrome c1, transmembrane anchor, C-terminal"/>
    <property type="match status" value="1"/>
</dbReference>
<dbReference type="GO" id="GO:0051287">
    <property type="term" value="F:NAD binding"/>
    <property type="evidence" value="ECO:0007669"/>
    <property type="project" value="InterPro"/>
</dbReference>
<protein>
    <recommendedName>
        <fullName evidence="6">UDP-glucose/GDP-mannose dehydrogenase dimerisation domain-containing protein</fullName>
    </recommendedName>
</protein>
<reference evidence="4 5" key="1">
    <citation type="journal article" date="2016" name="Nat. Commun.">
        <title>Thousands of microbial genomes shed light on interconnected biogeochemical processes in an aquifer system.</title>
        <authorList>
            <person name="Anantharaman K."/>
            <person name="Brown C.T."/>
            <person name="Hug L.A."/>
            <person name="Sharon I."/>
            <person name="Castelle C.J."/>
            <person name="Probst A.J."/>
            <person name="Thomas B.C."/>
            <person name="Singh A."/>
            <person name="Wilkins M.J."/>
            <person name="Karaoz U."/>
            <person name="Brodie E.L."/>
            <person name="Williams K.H."/>
            <person name="Hubbard S.S."/>
            <person name="Banfield J.F."/>
        </authorList>
    </citation>
    <scope>NUCLEOTIDE SEQUENCE [LARGE SCALE GENOMIC DNA]</scope>
</reference>
<dbReference type="AlphaFoldDB" id="A0A1F5VNP8"/>
<dbReference type="InterPro" id="IPR036291">
    <property type="entry name" value="NAD(P)-bd_dom_sf"/>
</dbReference>
<dbReference type="Gene3D" id="3.40.50.720">
    <property type="entry name" value="NAD(P)-binding Rossmann-like Domain"/>
    <property type="match status" value="2"/>
</dbReference>
<dbReference type="Pfam" id="PF03721">
    <property type="entry name" value="UDPG_MGDP_dh_N"/>
    <property type="match status" value="1"/>
</dbReference>
<feature type="domain" description="UDP-glucose/GDP-mannose dehydrogenase N-terminal" evidence="3">
    <location>
        <begin position="39"/>
        <end position="108"/>
    </location>
</feature>
<evidence type="ECO:0008006" key="6">
    <source>
        <dbReference type="Google" id="ProtNLM"/>
    </source>
</evidence>
<organism evidence="4 5">
    <name type="scientific">Candidatus Giovannonibacteria bacterium RIFCSPHIGHO2_02_42_15</name>
    <dbReference type="NCBI Taxonomy" id="1798329"/>
    <lineage>
        <taxon>Bacteria</taxon>
        <taxon>Candidatus Giovannoniibacteriota</taxon>
    </lineage>
</organism>
<sequence length="258" mass="29097">MIKSKVALIGYGYVGKGMHKIFPDAILYDIDKGSKDEVNQNAELAIVCVPTPIAEDGSCDASIVEEAVCWLNTPYILIKSTVSPGTTDKFRKKFKKRICFSPEYIGEGKYYVPPWKYPDPADPLSHGFFIVGGDKPDAERILQIFQRRLGPDAIYRITDSTTAELTKYMENAWGATKVIFCNEFYDIAEKLGVSYSELRELWLLDKRVERMHTAVFADSRGFGGKCYPKDVSAIIKTSESVGYEPRLLKTVVEINKDY</sequence>
<accession>A0A1F5VNP8</accession>
<dbReference type="EMBL" id="MFHH01000026">
    <property type="protein sequence ID" value="OGF65030.1"/>
    <property type="molecule type" value="Genomic_DNA"/>
</dbReference>
<dbReference type="Proteomes" id="UP000177451">
    <property type="component" value="Unassembled WGS sequence"/>
</dbReference>
<feature type="domain" description="UDP-glucose/GDP-mannose dehydrogenase dimerisation" evidence="2">
    <location>
        <begin position="162"/>
        <end position="256"/>
    </location>
</feature>
<name>A0A1F5VNP8_9BACT</name>
<evidence type="ECO:0000256" key="1">
    <source>
        <dbReference type="ARBA" id="ARBA00006601"/>
    </source>
</evidence>
<gene>
    <name evidence="4" type="ORF">A2Z53_01460</name>
</gene>